<reference evidence="3" key="1">
    <citation type="submission" date="2019-11" db="EMBL/GenBank/DDBJ databases">
        <title>The complete genome sequence of Saccharopolyspora sp. E2A.</title>
        <authorList>
            <person name="Zhang G."/>
        </authorList>
    </citation>
    <scope>NUCLEOTIDE SEQUENCE [LARGE SCALE GENOMIC DNA]</scope>
    <source>
        <strain evidence="3">E2A</strain>
    </source>
</reference>
<name>A0A5Q3QA74_9PSEU</name>
<dbReference type="Proteomes" id="UP000371041">
    <property type="component" value="Chromosome"/>
</dbReference>
<dbReference type="RefSeq" id="WP_154075118.1">
    <property type="nucleotide sequence ID" value="NZ_CP045929.1"/>
</dbReference>
<dbReference type="KEGG" id="sace:GIY23_02095"/>
<organism evidence="2 3">
    <name type="scientific">Allosaccharopolyspora coralli</name>
    <dbReference type="NCBI Taxonomy" id="2665642"/>
    <lineage>
        <taxon>Bacteria</taxon>
        <taxon>Bacillati</taxon>
        <taxon>Actinomycetota</taxon>
        <taxon>Actinomycetes</taxon>
        <taxon>Pseudonocardiales</taxon>
        <taxon>Pseudonocardiaceae</taxon>
        <taxon>Allosaccharopolyspora</taxon>
    </lineage>
</organism>
<evidence type="ECO:0000313" key="2">
    <source>
        <dbReference type="EMBL" id="QGK68509.1"/>
    </source>
</evidence>
<evidence type="ECO:0000313" key="3">
    <source>
        <dbReference type="Proteomes" id="UP000371041"/>
    </source>
</evidence>
<sequence>MPAPKPLAYQPRDDGGFGPKGSGSWGSGGTRSRRQGRNSALAGDEVTEADARGHEFSTGGYRPEEGTGKGPQFLVEADDVYDEEYGESRLVAPPVLGEAPPSFRDF</sequence>
<dbReference type="EMBL" id="CP045929">
    <property type="protein sequence ID" value="QGK68509.1"/>
    <property type="molecule type" value="Genomic_DNA"/>
</dbReference>
<keyword evidence="3" id="KW-1185">Reference proteome</keyword>
<feature type="compositionally biased region" description="Gly residues" evidence="1">
    <location>
        <begin position="16"/>
        <end position="29"/>
    </location>
</feature>
<evidence type="ECO:0000256" key="1">
    <source>
        <dbReference type="SAM" id="MobiDB-lite"/>
    </source>
</evidence>
<protein>
    <submittedName>
        <fullName evidence="2">Uncharacterized protein</fullName>
    </submittedName>
</protein>
<dbReference type="AlphaFoldDB" id="A0A5Q3QA74"/>
<proteinExistence type="predicted"/>
<gene>
    <name evidence="2" type="ORF">GIY23_02095</name>
</gene>
<feature type="region of interest" description="Disordered" evidence="1">
    <location>
        <begin position="1"/>
        <end position="72"/>
    </location>
</feature>
<accession>A0A5Q3QA74</accession>